<gene>
    <name evidence="2" type="ORF">HH303_15235</name>
</gene>
<sequence length="186" mass="21255">MLSALESSPALVLNADFRPLSYFPLSVWNWQDSIKAVVSERVNVVSEYDVEVHSPTCSLRLPSVISLKEYVAPARRPAFTRFNVFLRDRLVCQYCGDAFPAHDLTFDHVVPRSQGGRTSWENVVAACSPCNLVKGGRTPRQANMPLMRDPQEPSAWELQENGRGFPPNFLHESWRDYLYWDTELDH</sequence>
<organism evidence="2 3">
    <name type="scientific">Pacificispira spongiicola</name>
    <dbReference type="NCBI Taxonomy" id="2729598"/>
    <lineage>
        <taxon>Bacteria</taxon>
        <taxon>Pseudomonadati</taxon>
        <taxon>Pseudomonadota</taxon>
        <taxon>Alphaproteobacteria</taxon>
        <taxon>Rhodospirillales</taxon>
        <taxon>Rhodospirillaceae</taxon>
        <taxon>Pacificispira</taxon>
    </lineage>
</organism>
<dbReference type="RefSeq" id="WP_169626225.1">
    <property type="nucleotide sequence ID" value="NZ_JABBNT010000004.1"/>
</dbReference>
<feature type="domain" description="HNH nuclease" evidence="1">
    <location>
        <begin position="79"/>
        <end position="132"/>
    </location>
</feature>
<protein>
    <submittedName>
        <fullName evidence="2">HNH endonuclease</fullName>
    </submittedName>
</protein>
<name>A0A7Y0HHU7_9PROT</name>
<dbReference type="CDD" id="cd00085">
    <property type="entry name" value="HNHc"/>
    <property type="match status" value="1"/>
</dbReference>
<dbReference type="SMART" id="SM00507">
    <property type="entry name" value="HNHc"/>
    <property type="match status" value="1"/>
</dbReference>
<keyword evidence="2" id="KW-0540">Nuclease</keyword>
<dbReference type="InterPro" id="IPR029471">
    <property type="entry name" value="HNH_5"/>
</dbReference>
<accession>A0A7Y0HHU7</accession>
<dbReference type="Pfam" id="PF14279">
    <property type="entry name" value="HNH_5"/>
    <property type="match status" value="1"/>
</dbReference>
<dbReference type="EMBL" id="JABBNT010000004">
    <property type="protein sequence ID" value="NMM45849.1"/>
    <property type="molecule type" value="Genomic_DNA"/>
</dbReference>
<dbReference type="InterPro" id="IPR003615">
    <property type="entry name" value="HNH_nuc"/>
</dbReference>
<dbReference type="Proteomes" id="UP000539372">
    <property type="component" value="Unassembled WGS sequence"/>
</dbReference>
<proteinExistence type="predicted"/>
<dbReference type="Gene3D" id="1.10.30.50">
    <property type="match status" value="1"/>
</dbReference>
<evidence type="ECO:0000313" key="2">
    <source>
        <dbReference type="EMBL" id="NMM45849.1"/>
    </source>
</evidence>
<reference evidence="2 3" key="1">
    <citation type="submission" date="2020-04" db="EMBL/GenBank/DDBJ databases">
        <title>Rhodospirillaceae bacterium KN72 isolated from deep sea.</title>
        <authorList>
            <person name="Zhang D.-C."/>
        </authorList>
    </citation>
    <scope>NUCLEOTIDE SEQUENCE [LARGE SCALE GENOMIC DNA]</scope>
    <source>
        <strain evidence="2 3">KN72</strain>
    </source>
</reference>
<dbReference type="PANTHER" id="PTHR33877:SF2">
    <property type="entry name" value="OS07G0170200 PROTEIN"/>
    <property type="match status" value="1"/>
</dbReference>
<evidence type="ECO:0000259" key="1">
    <source>
        <dbReference type="SMART" id="SM00507"/>
    </source>
</evidence>
<dbReference type="InterPro" id="IPR052892">
    <property type="entry name" value="NA-targeting_endonuclease"/>
</dbReference>
<keyword evidence="3" id="KW-1185">Reference proteome</keyword>
<dbReference type="GO" id="GO:0004519">
    <property type="term" value="F:endonuclease activity"/>
    <property type="evidence" value="ECO:0007669"/>
    <property type="project" value="UniProtKB-KW"/>
</dbReference>
<keyword evidence="2" id="KW-0378">Hydrolase</keyword>
<dbReference type="PANTHER" id="PTHR33877">
    <property type="entry name" value="SLL1193 PROTEIN"/>
    <property type="match status" value="1"/>
</dbReference>
<comment type="caution">
    <text evidence="2">The sequence shown here is derived from an EMBL/GenBank/DDBJ whole genome shotgun (WGS) entry which is preliminary data.</text>
</comment>
<evidence type="ECO:0000313" key="3">
    <source>
        <dbReference type="Proteomes" id="UP000539372"/>
    </source>
</evidence>
<dbReference type="AlphaFoldDB" id="A0A7Y0HHU7"/>
<keyword evidence="2" id="KW-0255">Endonuclease</keyword>